<protein>
    <submittedName>
        <fullName evidence="1">Uncharacterized protein</fullName>
    </submittedName>
</protein>
<name>Q7UG46_RHOBA</name>
<dbReference type="HOGENOM" id="CLU_1516737_0_0_0"/>
<reference evidence="1 2" key="1">
    <citation type="journal article" date="2003" name="Proc. Natl. Acad. Sci. U.S.A.">
        <title>Complete genome sequence of the marine planctomycete Pirellula sp. strain 1.</title>
        <authorList>
            <person name="Gloeckner F.O."/>
            <person name="Kube M."/>
            <person name="Bauer M."/>
            <person name="Teeling H."/>
            <person name="Lombardot T."/>
            <person name="Ludwig W."/>
            <person name="Gade D."/>
            <person name="Beck A."/>
            <person name="Borzym K."/>
            <person name="Heitmann K."/>
            <person name="Rabus R."/>
            <person name="Schlesner H."/>
            <person name="Amann R."/>
            <person name="Reinhardt R."/>
        </authorList>
    </citation>
    <scope>NUCLEOTIDE SEQUENCE [LARGE SCALE GENOMIC DNA]</scope>
    <source>
        <strain evidence="2">DSM 10527 / NCIMB 13988 / SH1</strain>
    </source>
</reference>
<proteinExistence type="predicted"/>
<accession>Q7UG46</accession>
<evidence type="ECO:0000313" key="1">
    <source>
        <dbReference type="EMBL" id="CAD78483.1"/>
    </source>
</evidence>
<evidence type="ECO:0000313" key="2">
    <source>
        <dbReference type="Proteomes" id="UP000001025"/>
    </source>
</evidence>
<dbReference type="EnsemblBacteria" id="CAD78483">
    <property type="protein sequence ID" value="CAD78483"/>
    <property type="gene ID" value="RB8132"/>
</dbReference>
<keyword evidence="2" id="KW-1185">Reference proteome</keyword>
<dbReference type="InParanoid" id="Q7UG46"/>
<dbReference type="AlphaFoldDB" id="Q7UG46"/>
<dbReference type="Proteomes" id="UP000001025">
    <property type="component" value="Chromosome"/>
</dbReference>
<organism evidence="1 2">
    <name type="scientific">Rhodopirellula baltica (strain DSM 10527 / NCIMB 13988 / SH1)</name>
    <dbReference type="NCBI Taxonomy" id="243090"/>
    <lineage>
        <taxon>Bacteria</taxon>
        <taxon>Pseudomonadati</taxon>
        <taxon>Planctomycetota</taxon>
        <taxon>Planctomycetia</taxon>
        <taxon>Pirellulales</taxon>
        <taxon>Pirellulaceae</taxon>
        <taxon>Rhodopirellula</taxon>
    </lineage>
</organism>
<dbReference type="KEGG" id="rba:RB8132"/>
<dbReference type="EMBL" id="BX294147">
    <property type="protein sequence ID" value="CAD78483.1"/>
    <property type="molecule type" value="Genomic_DNA"/>
</dbReference>
<gene>
    <name evidence="1" type="ordered locus">RB8132</name>
</gene>
<sequence>MLEVAGVLTEIPFADPRLTFRIDASENVTGGRNVLRQTHVDVIDKPQPLRPAGQVNRLRLIGRQCVHWVSGHRLNLPNGFGLHPSLQIGPYVSDTLMQSHRSHLRVRGGIIPLGMIGRPISSPIVDESRHTCDNRQRYHPSDCRSCHCSSRLFSRAVIPLLTLNCHVDHGSICRSRS</sequence>
<dbReference type="STRING" id="243090.RB8132"/>